<dbReference type="Proteomes" id="UP000484255">
    <property type="component" value="Unassembled WGS sequence"/>
</dbReference>
<keyword evidence="8" id="KW-1185">Reference proteome</keyword>
<feature type="DNA-binding region" description="OmpR/PhoB-type" evidence="3">
    <location>
        <begin position="151"/>
        <end position="250"/>
    </location>
</feature>
<dbReference type="InterPro" id="IPR039420">
    <property type="entry name" value="WalR-like"/>
</dbReference>
<dbReference type="Gene3D" id="3.40.50.2300">
    <property type="match status" value="1"/>
</dbReference>
<dbReference type="EMBL" id="JAAGOH010000003">
    <property type="protein sequence ID" value="NDY90389.1"/>
    <property type="molecule type" value="Genomic_DNA"/>
</dbReference>
<reference evidence="7 8" key="1">
    <citation type="submission" date="2020-02" db="EMBL/GenBank/DDBJ databases">
        <title>Ideonella bacterium strain TBM-1.</title>
        <authorList>
            <person name="Chen W.-M."/>
        </authorList>
    </citation>
    <scope>NUCLEOTIDE SEQUENCE [LARGE SCALE GENOMIC DNA]</scope>
    <source>
        <strain evidence="7 8">TBM-1</strain>
    </source>
</reference>
<dbReference type="GO" id="GO:0000976">
    <property type="term" value="F:transcription cis-regulatory region binding"/>
    <property type="evidence" value="ECO:0007669"/>
    <property type="project" value="TreeGrafter"/>
</dbReference>
<dbReference type="GO" id="GO:0005829">
    <property type="term" value="C:cytosol"/>
    <property type="evidence" value="ECO:0007669"/>
    <property type="project" value="TreeGrafter"/>
</dbReference>
<evidence type="ECO:0000313" key="8">
    <source>
        <dbReference type="Proteomes" id="UP000484255"/>
    </source>
</evidence>
<dbReference type="PROSITE" id="PS50110">
    <property type="entry name" value="RESPONSE_REGULATORY"/>
    <property type="match status" value="1"/>
</dbReference>
<evidence type="ECO:0000259" key="6">
    <source>
        <dbReference type="PROSITE" id="PS51755"/>
    </source>
</evidence>
<feature type="domain" description="Response regulatory" evidence="5">
    <location>
        <begin position="7"/>
        <end position="127"/>
    </location>
</feature>
<proteinExistence type="predicted"/>
<dbReference type="InterPro" id="IPR001867">
    <property type="entry name" value="OmpR/PhoB-type_DNA-bd"/>
</dbReference>
<dbReference type="GO" id="GO:0006355">
    <property type="term" value="P:regulation of DNA-templated transcription"/>
    <property type="evidence" value="ECO:0007669"/>
    <property type="project" value="InterPro"/>
</dbReference>
<protein>
    <submittedName>
        <fullName evidence="7">Response regulator</fullName>
    </submittedName>
</protein>
<dbReference type="GO" id="GO:0000156">
    <property type="term" value="F:phosphorelay response regulator activity"/>
    <property type="evidence" value="ECO:0007669"/>
    <property type="project" value="TreeGrafter"/>
</dbReference>
<dbReference type="SUPFAM" id="SSF52172">
    <property type="entry name" value="CheY-like"/>
    <property type="match status" value="1"/>
</dbReference>
<organism evidence="7 8">
    <name type="scientific">Ideonella livida</name>
    <dbReference type="NCBI Taxonomy" id="2707176"/>
    <lineage>
        <taxon>Bacteria</taxon>
        <taxon>Pseudomonadati</taxon>
        <taxon>Pseudomonadota</taxon>
        <taxon>Betaproteobacteria</taxon>
        <taxon>Burkholderiales</taxon>
        <taxon>Sphaerotilaceae</taxon>
        <taxon>Ideonella</taxon>
    </lineage>
</organism>
<dbReference type="InterPro" id="IPR036388">
    <property type="entry name" value="WH-like_DNA-bd_sf"/>
</dbReference>
<name>A0A7C9PFI4_9BURK</name>
<dbReference type="Pfam" id="PF00486">
    <property type="entry name" value="Trans_reg_C"/>
    <property type="match status" value="1"/>
</dbReference>
<evidence type="ECO:0000313" key="7">
    <source>
        <dbReference type="EMBL" id="NDY90389.1"/>
    </source>
</evidence>
<feature type="modified residue" description="4-aspartylphosphate" evidence="2">
    <location>
        <position position="59"/>
    </location>
</feature>
<evidence type="ECO:0000259" key="5">
    <source>
        <dbReference type="PROSITE" id="PS50110"/>
    </source>
</evidence>
<dbReference type="CDD" id="cd00383">
    <property type="entry name" value="trans_reg_C"/>
    <property type="match status" value="1"/>
</dbReference>
<dbReference type="InterPro" id="IPR011006">
    <property type="entry name" value="CheY-like_superfamily"/>
</dbReference>
<feature type="domain" description="OmpR/PhoB-type" evidence="6">
    <location>
        <begin position="151"/>
        <end position="250"/>
    </location>
</feature>
<dbReference type="SMART" id="SM00448">
    <property type="entry name" value="REC"/>
    <property type="match status" value="1"/>
</dbReference>
<dbReference type="Gene3D" id="1.10.10.10">
    <property type="entry name" value="Winged helix-like DNA-binding domain superfamily/Winged helix DNA-binding domain"/>
    <property type="match status" value="1"/>
</dbReference>
<dbReference type="PROSITE" id="PS51755">
    <property type="entry name" value="OMPR_PHOB"/>
    <property type="match status" value="1"/>
</dbReference>
<gene>
    <name evidence="7" type="ORF">G3A44_04165</name>
</gene>
<dbReference type="SUPFAM" id="SSF46894">
    <property type="entry name" value="C-terminal effector domain of the bipartite response regulators"/>
    <property type="match status" value="1"/>
</dbReference>
<evidence type="ECO:0000256" key="1">
    <source>
        <dbReference type="ARBA" id="ARBA00023125"/>
    </source>
</evidence>
<evidence type="ECO:0000256" key="3">
    <source>
        <dbReference type="PROSITE-ProRule" id="PRU01091"/>
    </source>
</evidence>
<dbReference type="GO" id="GO:0032993">
    <property type="term" value="C:protein-DNA complex"/>
    <property type="evidence" value="ECO:0007669"/>
    <property type="project" value="TreeGrafter"/>
</dbReference>
<feature type="region of interest" description="Disordered" evidence="4">
    <location>
        <begin position="131"/>
        <end position="153"/>
    </location>
</feature>
<dbReference type="InterPro" id="IPR001789">
    <property type="entry name" value="Sig_transdc_resp-reg_receiver"/>
</dbReference>
<accession>A0A7C9PFI4</accession>
<dbReference type="InterPro" id="IPR016032">
    <property type="entry name" value="Sig_transdc_resp-reg_C-effctor"/>
</dbReference>
<evidence type="ECO:0000256" key="4">
    <source>
        <dbReference type="SAM" id="MobiDB-lite"/>
    </source>
</evidence>
<dbReference type="Gene3D" id="6.10.250.690">
    <property type="match status" value="1"/>
</dbReference>
<sequence>MTEAALPILIVEDEPRLAQLQADYLRAAGYAPRTVDDGAQALGQLTAPGSTPPALMVLDLMLPGLDGVALCRAVRAAPPPLNRLPIIMVTARVEEVDRLLGLEVGADDYLCKPFSPRELVARVKTILRRAPPAGWDAPDGAPPQAPGVTGGPPPAAAGVVLDLAAHSARAAGQALDLTPAEFRLLAALVEQPGRVFSRDQLLDRLHDDQRALSDRTVDSHIKNLRRKLDAHWPGQDLIRSIYGVGYKYEPPV</sequence>
<dbReference type="RefSeq" id="WP_163456241.1">
    <property type="nucleotide sequence ID" value="NZ_JAAGOH010000003.1"/>
</dbReference>
<dbReference type="SMART" id="SM00862">
    <property type="entry name" value="Trans_reg_C"/>
    <property type="match status" value="1"/>
</dbReference>
<feature type="compositionally biased region" description="Pro residues" evidence="4">
    <location>
        <begin position="140"/>
        <end position="153"/>
    </location>
</feature>
<dbReference type="AlphaFoldDB" id="A0A7C9PFI4"/>
<evidence type="ECO:0000256" key="2">
    <source>
        <dbReference type="PROSITE-ProRule" id="PRU00169"/>
    </source>
</evidence>
<keyword evidence="2" id="KW-0597">Phosphoprotein</keyword>
<dbReference type="Pfam" id="PF00072">
    <property type="entry name" value="Response_reg"/>
    <property type="match status" value="1"/>
</dbReference>
<comment type="caution">
    <text evidence="7">The sequence shown here is derived from an EMBL/GenBank/DDBJ whole genome shotgun (WGS) entry which is preliminary data.</text>
</comment>
<dbReference type="PANTHER" id="PTHR48111:SF59">
    <property type="entry name" value="TRANSCRIPTIONAL REGULATORY PROTEIN BAER"/>
    <property type="match status" value="1"/>
</dbReference>
<keyword evidence="1 3" id="KW-0238">DNA-binding</keyword>
<dbReference type="PANTHER" id="PTHR48111">
    <property type="entry name" value="REGULATOR OF RPOS"/>
    <property type="match status" value="1"/>
</dbReference>